<dbReference type="AlphaFoldDB" id="A0A660CLG2"/>
<evidence type="ECO:0000259" key="3">
    <source>
        <dbReference type="Pfam" id="PF18915"/>
    </source>
</evidence>
<evidence type="ECO:0000313" key="4">
    <source>
        <dbReference type="EMBL" id="TWH22041.1"/>
    </source>
</evidence>
<sequence length="428" mass="45126">MEPPRTHRLRARDPRRGRPTLAERREHERFARAVDTGHDPEFAGELAVVEALRELGRDTEQDGTPSPSARVRIADRVWPTADRTPPEPAPHDPPVPFPGTGEPTTTQQPTTQHPTTQRPTTRPERPRRTRMPVVAAGIAVLLGTGAAALLTANDAAPGDALYGLKQLGESAALGLTFDDEDRAYRHLDYASDRLGELTALASAGSLDDDAYTEGFDDFTGHTHAAVSTLTELATSTDGSGLDRLRDWAESQGVRVAALPDEARDLLWRVESRTAALGERMSCTRITSGDRDELGVLPAAGSCEAPVTATGPTTPPRERAPAADSGTGKDARDPGDRGTGGPAFEADDAARDAVTLAGGPAHDAASEPAPEPTPRWRPPEPPSAPRPAADVPAPETGPRLPDGGRDRDEPVTLGSLLNGLTGSPGVSAD</sequence>
<feature type="compositionally biased region" description="Pro residues" evidence="1">
    <location>
        <begin position="368"/>
        <end position="384"/>
    </location>
</feature>
<feature type="transmembrane region" description="Helical" evidence="2">
    <location>
        <begin position="132"/>
        <end position="152"/>
    </location>
</feature>
<dbReference type="EMBL" id="VLJV01000001">
    <property type="protein sequence ID" value="TWH22041.1"/>
    <property type="molecule type" value="Genomic_DNA"/>
</dbReference>
<accession>A0A660CLG2</accession>
<feature type="compositionally biased region" description="Pro residues" evidence="1">
    <location>
        <begin position="86"/>
        <end position="97"/>
    </location>
</feature>
<feature type="domain" description="DUF5667" evidence="3">
    <location>
        <begin position="155"/>
        <end position="231"/>
    </location>
</feature>
<name>A0A660CLG2_9PSEU</name>
<feature type="region of interest" description="Disordered" evidence="1">
    <location>
        <begin position="54"/>
        <end position="130"/>
    </location>
</feature>
<proteinExistence type="predicted"/>
<gene>
    <name evidence="4" type="ORF">JD82_03914</name>
</gene>
<feature type="compositionally biased region" description="Low complexity" evidence="1">
    <location>
        <begin position="411"/>
        <end position="428"/>
    </location>
</feature>
<feature type="compositionally biased region" description="Basic residues" evidence="1">
    <location>
        <begin position="1"/>
        <end position="10"/>
    </location>
</feature>
<keyword evidence="2" id="KW-0472">Membrane</keyword>
<organism evidence="4 5">
    <name type="scientific">Prauserella rugosa</name>
    <dbReference type="NCBI Taxonomy" id="43354"/>
    <lineage>
        <taxon>Bacteria</taxon>
        <taxon>Bacillati</taxon>
        <taxon>Actinomycetota</taxon>
        <taxon>Actinomycetes</taxon>
        <taxon>Pseudonocardiales</taxon>
        <taxon>Pseudonocardiaceae</taxon>
        <taxon>Prauserella</taxon>
    </lineage>
</organism>
<dbReference type="InterPro" id="IPR043725">
    <property type="entry name" value="DUF5667"/>
</dbReference>
<feature type="compositionally biased region" description="Basic and acidic residues" evidence="1">
    <location>
        <begin position="315"/>
        <end position="335"/>
    </location>
</feature>
<keyword evidence="5" id="KW-1185">Reference proteome</keyword>
<dbReference type="Pfam" id="PF18915">
    <property type="entry name" value="DUF5667"/>
    <property type="match status" value="1"/>
</dbReference>
<protein>
    <recommendedName>
        <fullName evidence="3">DUF5667 domain-containing protein</fullName>
    </recommendedName>
</protein>
<comment type="caution">
    <text evidence="4">The sequence shown here is derived from an EMBL/GenBank/DDBJ whole genome shotgun (WGS) entry which is preliminary data.</text>
</comment>
<reference evidence="4 5" key="1">
    <citation type="submission" date="2019-07" db="EMBL/GenBank/DDBJ databases">
        <title>R&amp;d 2014.</title>
        <authorList>
            <person name="Klenk H.-P."/>
        </authorList>
    </citation>
    <scope>NUCLEOTIDE SEQUENCE [LARGE SCALE GENOMIC DNA]</scope>
    <source>
        <strain evidence="4 5">DSM 43194</strain>
    </source>
</reference>
<evidence type="ECO:0000256" key="1">
    <source>
        <dbReference type="SAM" id="MobiDB-lite"/>
    </source>
</evidence>
<keyword evidence="2" id="KW-0812">Transmembrane</keyword>
<feature type="region of interest" description="Disordered" evidence="1">
    <location>
        <begin position="1"/>
        <end position="42"/>
    </location>
</feature>
<feature type="region of interest" description="Disordered" evidence="1">
    <location>
        <begin position="296"/>
        <end position="428"/>
    </location>
</feature>
<evidence type="ECO:0000256" key="2">
    <source>
        <dbReference type="SAM" id="Phobius"/>
    </source>
</evidence>
<keyword evidence="2" id="KW-1133">Transmembrane helix</keyword>
<evidence type="ECO:0000313" key="5">
    <source>
        <dbReference type="Proteomes" id="UP000317303"/>
    </source>
</evidence>
<dbReference type="Proteomes" id="UP000317303">
    <property type="component" value="Unassembled WGS sequence"/>
</dbReference>
<feature type="compositionally biased region" description="Basic and acidic residues" evidence="1">
    <location>
        <begin position="11"/>
        <end position="41"/>
    </location>
</feature>
<feature type="compositionally biased region" description="Low complexity" evidence="1">
    <location>
        <begin position="98"/>
        <end position="120"/>
    </location>
</feature>